<reference evidence="2 3" key="1">
    <citation type="submission" date="2023-06" db="EMBL/GenBank/DDBJ databases">
        <title>Pelomonas sp. PFR6 16S ribosomal RNA gene Genome sequencing and assembly.</title>
        <authorList>
            <person name="Woo H."/>
        </authorList>
    </citation>
    <scope>NUCLEOTIDE SEQUENCE [LARGE SCALE GENOMIC DNA]</scope>
    <source>
        <strain evidence="2 3">PFR6</strain>
    </source>
</reference>
<accession>A0ABT8DW98</accession>
<dbReference type="SUPFAM" id="SSF48452">
    <property type="entry name" value="TPR-like"/>
    <property type="match status" value="1"/>
</dbReference>
<dbReference type="EMBL" id="JAUHHC010000005">
    <property type="protein sequence ID" value="MDN3922433.1"/>
    <property type="molecule type" value="Genomic_DNA"/>
</dbReference>
<feature type="signal peptide" evidence="1">
    <location>
        <begin position="1"/>
        <end position="26"/>
    </location>
</feature>
<dbReference type="InterPro" id="IPR011990">
    <property type="entry name" value="TPR-like_helical_dom_sf"/>
</dbReference>
<feature type="chain" id="PRO_5046157148" description="Tetratricopeptide repeat protein" evidence="1">
    <location>
        <begin position="27"/>
        <end position="563"/>
    </location>
</feature>
<dbReference type="Gene3D" id="1.25.40.10">
    <property type="entry name" value="Tetratricopeptide repeat domain"/>
    <property type="match status" value="2"/>
</dbReference>
<comment type="caution">
    <text evidence="2">The sequence shown here is derived from an EMBL/GenBank/DDBJ whole genome shotgun (WGS) entry which is preliminary data.</text>
</comment>
<evidence type="ECO:0000256" key="1">
    <source>
        <dbReference type="SAM" id="SignalP"/>
    </source>
</evidence>
<keyword evidence="3" id="KW-1185">Reference proteome</keyword>
<organism evidence="2 3">
    <name type="scientific">Roseateles violae</name>
    <dbReference type="NCBI Taxonomy" id="3058042"/>
    <lineage>
        <taxon>Bacteria</taxon>
        <taxon>Pseudomonadati</taxon>
        <taxon>Pseudomonadota</taxon>
        <taxon>Betaproteobacteria</taxon>
        <taxon>Burkholderiales</taxon>
        <taxon>Sphaerotilaceae</taxon>
        <taxon>Roseateles</taxon>
    </lineage>
</organism>
<dbReference type="PROSITE" id="PS51257">
    <property type="entry name" value="PROKAR_LIPOPROTEIN"/>
    <property type="match status" value="1"/>
</dbReference>
<keyword evidence="1" id="KW-0732">Signal</keyword>
<dbReference type="PANTHER" id="PTHR45588:SF1">
    <property type="entry name" value="WW DOMAIN-CONTAINING PROTEIN"/>
    <property type="match status" value="1"/>
</dbReference>
<dbReference type="PANTHER" id="PTHR45588">
    <property type="entry name" value="TPR DOMAIN-CONTAINING PROTEIN"/>
    <property type="match status" value="1"/>
</dbReference>
<proteinExistence type="predicted"/>
<protein>
    <recommendedName>
        <fullName evidence="4">Tetratricopeptide repeat protein</fullName>
    </recommendedName>
</protein>
<dbReference type="Proteomes" id="UP001228044">
    <property type="component" value="Unassembled WGS sequence"/>
</dbReference>
<sequence length="563" mass="60712">MGNHRLANRSLLVVAAALLAAACGIAPLQPDRQARAPRLDGFGTATLAVQSPSAEARQLFAQGMGQAYGFNEREAQRSFKAALALDPDCAMCAWGVAWQMGPNINWTERQGVKDALPYLDHALRRAATLPPRDRELIGALALRYAHASEARNIAPLQAQVCGAGAGNEEKADPLDIAYAERMRLLADRYPDDPDVLSLYAEAELIATRVDWWDERGQPAGRIGELADKLEAALTRQPRHTGLNHYLIHTVDDVHQAGRAEAAADRLGALAPKSPRLLHMPSHTYAQIGRYADAERVNAEALAADEAMRATLKQQGFTPGTDWRGHNGNFRWYAALMQGRGELALQVARANSLRGGGDHGGTQPLLTLMRLERWDELLREAPPAGKGSKTLVLTELARGTALARLGRPAEAREALARMEPAAAMLNTMAGERPDYMSKQMRGIAGSAQARLRAEIASAEGRHEEALGQQALAITAAKDIDGAEPPLLAAGNRLALGDMQLRARDWAAAEQSFRRDLAEHPQSGWALRGLSQALQAQDRRAEADAARAALASAWAEADAGLRGPL</sequence>
<evidence type="ECO:0008006" key="4">
    <source>
        <dbReference type="Google" id="ProtNLM"/>
    </source>
</evidence>
<evidence type="ECO:0000313" key="3">
    <source>
        <dbReference type="Proteomes" id="UP001228044"/>
    </source>
</evidence>
<dbReference type="RefSeq" id="WP_290360736.1">
    <property type="nucleotide sequence ID" value="NZ_JAUHHC010000005.1"/>
</dbReference>
<name>A0ABT8DW98_9BURK</name>
<gene>
    <name evidence="2" type="ORF">QWJ38_19250</name>
</gene>
<evidence type="ECO:0000313" key="2">
    <source>
        <dbReference type="EMBL" id="MDN3922433.1"/>
    </source>
</evidence>